<organism evidence="11 12">
    <name type="scientific">Candidatus Gemmiger excrementipullorum</name>
    <dbReference type="NCBI Taxonomy" id="2838610"/>
    <lineage>
        <taxon>Bacteria</taxon>
        <taxon>Bacillati</taxon>
        <taxon>Bacillota</taxon>
        <taxon>Clostridia</taxon>
        <taxon>Eubacteriales</taxon>
        <taxon>Gemmiger</taxon>
    </lineage>
</organism>
<feature type="transmembrane region" description="Helical" evidence="8">
    <location>
        <begin position="21"/>
        <end position="49"/>
    </location>
</feature>
<dbReference type="PANTHER" id="PTHR43394">
    <property type="entry name" value="ATP-DEPENDENT PERMEASE MDL1, MITOCHONDRIAL"/>
    <property type="match status" value="1"/>
</dbReference>
<keyword evidence="6 8" id="KW-1133">Transmembrane helix</keyword>
<dbReference type="GO" id="GO:0016887">
    <property type="term" value="F:ATP hydrolysis activity"/>
    <property type="evidence" value="ECO:0007669"/>
    <property type="project" value="InterPro"/>
</dbReference>
<dbReference type="Proteomes" id="UP000886751">
    <property type="component" value="Unassembled WGS sequence"/>
</dbReference>
<accession>A0A9D2BV48</accession>
<dbReference type="CDD" id="cd18547">
    <property type="entry name" value="ABC_6TM_Tm288_like"/>
    <property type="match status" value="1"/>
</dbReference>
<proteinExistence type="predicted"/>
<keyword evidence="3 8" id="KW-0812">Transmembrane</keyword>
<dbReference type="Gene3D" id="1.20.1560.10">
    <property type="entry name" value="ABC transporter type 1, transmembrane domain"/>
    <property type="match status" value="1"/>
</dbReference>
<comment type="caution">
    <text evidence="11">The sequence shown here is derived from an EMBL/GenBank/DDBJ whole genome shotgun (WGS) entry which is preliminary data.</text>
</comment>
<dbReference type="FunFam" id="3.40.50.300:FF:000287">
    <property type="entry name" value="Multidrug ABC transporter ATP-binding protein"/>
    <property type="match status" value="1"/>
</dbReference>
<keyword evidence="7 8" id="KW-0472">Membrane</keyword>
<evidence type="ECO:0000256" key="5">
    <source>
        <dbReference type="ARBA" id="ARBA00022840"/>
    </source>
</evidence>
<dbReference type="PANTHER" id="PTHR43394:SF1">
    <property type="entry name" value="ATP-BINDING CASSETTE SUB-FAMILY B MEMBER 10, MITOCHONDRIAL"/>
    <property type="match status" value="1"/>
</dbReference>
<dbReference type="InterPro" id="IPR039421">
    <property type="entry name" value="Type_1_exporter"/>
</dbReference>
<protein>
    <submittedName>
        <fullName evidence="11">ABC transporter ATP-binding protein/permease</fullName>
    </submittedName>
</protein>
<evidence type="ECO:0000256" key="2">
    <source>
        <dbReference type="ARBA" id="ARBA00022448"/>
    </source>
</evidence>
<dbReference type="PROSITE" id="PS00211">
    <property type="entry name" value="ABC_TRANSPORTER_1"/>
    <property type="match status" value="1"/>
</dbReference>
<dbReference type="PROSITE" id="PS50893">
    <property type="entry name" value="ABC_TRANSPORTER_2"/>
    <property type="match status" value="1"/>
</dbReference>
<dbReference type="CDD" id="cd03254">
    <property type="entry name" value="ABCC_Glucan_exporter_like"/>
    <property type="match status" value="1"/>
</dbReference>
<dbReference type="Gene3D" id="3.40.50.300">
    <property type="entry name" value="P-loop containing nucleotide triphosphate hydrolases"/>
    <property type="match status" value="1"/>
</dbReference>
<dbReference type="SUPFAM" id="SSF52540">
    <property type="entry name" value="P-loop containing nucleoside triphosphate hydrolases"/>
    <property type="match status" value="1"/>
</dbReference>
<dbReference type="Pfam" id="PF00664">
    <property type="entry name" value="ABC_membrane"/>
    <property type="match status" value="1"/>
</dbReference>
<evidence type="ECO:0000256" key="1">
    <source>
        <dbReference type="ARBA" id="ARBA00004651"/>
    </source>
</evidence>
<evidence type="ECO:0000256" key="4">
    <source>
        <dbReference type="ARBA" id="ARBA00022741"/>
    </source>
</evidence>
<dbReference type="EMBL" id="DXEI01000071">
    <property type="protein sequence ID" value="HIX94702.1"/>
    <property type="molecule type" value="Genomic_DNA"/>
</dbReference>
<gene>
    <name evidence="11" type="ORF">H9846_04515</name>
</gene>
<dbReference type="AlphaFoldDB" id="A0A9D2BV48"/>
<feature type="transmembrane region" description="Helical" evidence="8">
    <location>
        <begin position="261"/>
        <end position="283"/>
    </location>
</feature>
<dbReference type="SMART" id="SM00382">
    <property type="entry name" value="AAA"/>
    <property type="match status" value="1"/>
</dbReference>
<comment type="subcellular location">
    <subcellularLocation>
        <location evidence="1">Cell membrane</location>
        <topology evidence="1">Multi-pass membrane protein</topology>
    </subcellularLocation>
</comment>
<dbReference type="PROSITE" id="PS50929">
    <property type="entry name" value="ABC_TM1F"/>
    <property type="match status" value="1"/>
</dbReference>
<feature type="domain" description="ABC transporter" evidence="9">
    <location>
        <begin position="348"/>
        <end position="582"/>
    </location>
</feature>
<dbReference type="SUPFAM" id="SSF90123">
    <property type="entry name" value="ABC transporter transmembrane region"/>
    <property type="match status" value="1"/>
</dbReference>
<feature type="transmembrane region" description="Helical" evidence="8">
    <location>
        <begin position="69"/>
        <end position="89"/>
    </location>
</feature>
<feature type="transmembrane region" description="Helical" evidence="8">
    <location>
        <begin position="171"/>
        <end position="190"/>
    </location>
</feature>
<evidence type="ECO:0000256" key="8">
    <source>
        <dbReference type="SAM" id="Phobius"/>
    </source>
</evidence>
<dbReference type="GO" id="GO:0015421">
    <property type="term" value="F:ABC-type oligopeptide transporter activity"/>
    <property type="evidence" value="ECO:0007669"/>
    <property type="project" value="TreeGrafter"/>
</dbReference>
<evidence type="ECO:0000256" key="3">
    <source>
        <dbReference type="ARBA" id="ARBA00022692"/>
    </source>
</evidence>
<dbReference type="InterPro" id="IPR003439">
    <property type="entry name" value="ABC_transporter-like_ATP-bd"/>
</dbReference>
<evidence type="ECO:0000259" key="9">
    <source>
        <dbReference type="PROSITE" id="PS50893"/>
    </source>
</evidence>
<dbReference type="InterPro" id="IPR011527">
    <property type="entry name" value="ABC1_TM_dom"/>
</dbReference>
<dbReference type="InterPro" id="IPR003593">
    <property type="entry name" value="AAA+_ATPase"/>
</dbReference>
<keyword evidence="4" id="KW-0547">Nucleotide-binding</keyword>
<name>A0A9D2BV48_9FIRM</name>
<reference evidence="11" key="2">
    <citation type="submission" date="2021-04" db="EMBL/GenBank/DDBJ databases">
        <authorList>
            <person name="Gilroy R."/>
        </authorList>
    </citation>
    <scope>NUCLEOTIDE SEQUENCE</scope>
    <source>
        <strain evidence="11">ChiHecec2B26-7398</strain>
    </source>
</reference>
<evidence type="ECO:0000259" key="10">
    <source>
        <dbReference type="PROSITE" id="PS50929"/>
    </source>
</evidence>
<dbReference type="InterPro" id="IPR036640">
    <property type="entry name" value="ABC1_TM_sf"/>
</dbReference>
<dbReference type="Pfam" id="PF00005">
    <property type="entry name" value="ABC_tran"/>
    <property type="match status" value="1"/>
</dbReference>
<evidence type="ECO:0000256" key="7">
    <source>
        <dbReference type="ARBA" id="ARBA00023136"/>
    </source>
</evidence>
<keyword evidence="5 11" id="KW-0067">ATP-binding</keyword>
<reference evidence="11" key="1">
    <citation type="journal article" date="2021" name="PeerJ">
        <title>Extensive microbial diversity within the chicken gut microbiome revealed by metagenomics and culture.</title>
        <authorList>
            <person name="Gilroy R."/>
            <person name="Ravi A."/>
            <person name="Getino M."/>
            <person name="Pursley I."/>
            <person name="Horton D.L."/>
            <person name="Alikhan N.F."/>
            <person name="Baker D."/>
            <person name="Gharbi K."/>
            <person name="Hall N."/>
            <person name="Watson M."/>
            <person name="Adriaenssens E.M."/>
            <person name="Foster-Nyarko E."/>
            <person name="Jarju S."/>
            <person name="Secka A."/>
            <person name="Antonio M."/>
            <person name="Oren A."/>
            <person name="Chaudhuri R.R."/>
            <person name="La Ragione R."/>
            <person name="Hildebrand F."/>
            <person name="Pallen M.J."/>
        </authorList>
    </citation>
    <scope>NUCLEOTIDE SEQUENCE</scope>
    <source>
        <strain evidence="11">ChiHecec2B26-7398</strain>
    </source>
</reference>
<evidence type="ECO:0000256" key="6">
    <source>
        <dbReference type="ARBA" id="ARBA00022989"/>
    </source>
</evidence>
<evidence type="ECO:0000313" key="11">
    <source>
        <dbReference type="EMBL" id="HIX94702.1"/>
    </source>
</evidence>
<sequence>MSQVQSKTFSRRSTVRRVLALIRPYAGLVALTLTLAVVTVVTTLLAPVISGKAVDLILGPGQVDFAGVAKLAVAMAATIACTSLAQWLMNVVNNRITFQVVRDIRVKAFAHLEVLPLKYMDAHRPGDAISRITTDVEQFSDGLLMGFTQLFTGLLTILGTLGVMLSIDWRIALVVVALTPLSIFVARFIATHTYAMFKVQSETRAEMTSLVEELVGNAHLVRAFGYENRAEARFARVNLDLQKCGVRAVFFSSLTNPCTRFVNALVYAAVGVLGAFAAIAGGLTVGELSVFLNYANQYTKPFNDISDVMTELQNALACAQRVFDLIDEDPIRPDAPDAAVLPMGAGSVEFEHVKFRYVPDVPLIEDMNLRVWPGQRIALVGPTGCGKTTLVNLLMRFYEINGGCLKVDGHPIDAVTRDSLRANLGMVLQETWLKAGTIADNIAYGKPDATREEIVDAAKRARAHSFICRLPQGYDTVVAEDGGNISQGQRQLLCIARVMLRRPPILILDEATSSIDTRTEVLVQDAFEELMKGRTSFIVAHRLSTIKNADQILVMKAGNIIERGTHDELLARGGFYANLYESQFAKA</sequence>
<dbReference type="InterPro" id="IPR027417">
    <property type="entry name" value="P-loop_NTPase"/>
</dbReference>
<dbReference type="InterPro" id="IPR017871">
    <property type="entry name" value="ABC_transporter-like_CS"/>
</dbReference>
<feature type="domain" description="ABC transmembrane type-1" evidence="10">
    <location>
        <begin position="30"/>
        <end position="314"/>
    </location>
</feature>
<keyword evidence="2" id="KW-0813">Transport</keyword>
<dbReference type="GO" id="GO:0005524">
    <property type="term" value="F:ATP binding"/>
    <property type="evidence" value="ECO:0007669"/>
    <property type="project" value="UniProtKB-KW"/>
</dbReference>
<evidence type="ECO:0000313" key="12">
    <source>
        <dbReference type="Proteomes" id="UP000886751"/>
    </source>
</evidence>
<dbReference type="GO" id="GO:0005886">
    <property type="term" value="C:plasma membrane"/>
    <property type="evidence" value="ECO:0007669"/>
    <property type="project" value="UniProtKB-SubCell"/>
</dbReference>
<feature type="transmembrane region" description="Helical" evidence="8">
    <location>
        <begin position="143"/>
        <end position="165"/>
    </location>
</feature>